<evidence type="ECO:0000256" key="1">
    <source>
        <dbReference type="ARBA" id="ARBA00004141"/>
    </source>
</evidence>
<dbReference type="Pfam" id="PF01490">
    <property type="entry name" value="Aa_trans"/>
    <property type="match status" value="1"/>
</dbReference>
<sequence>MSGPQPNYQSISNWGVSETSSSSGRRRRSSVLAGLVPGPLREHGLGVVTAAIFIVGEMAGSGVLALPKAVVDSGWVGLVLVIYFCVNSCYGGTRLGVCWEIIEERYPEHRGLVRNPYPMIAQYAVGTWGRILVTICVQITLFGAGVVYLLLASQIIQDLLKNVFPNIGYCMWFMIFAVCITPPMWLGSPKDFRLVGFLAVMTTVLSCIFIFVQIISEGIASTEHVPHAPKGAMDFFLAFGVILFSFGGASTFPTIQNDMIDRSQFKSSVYMGFAVILMLYLPISFASYFVFGDRTEPNIILSLGDGPNVLCANLFMALHLFMAFLIVVNPVCQDIENMFNVPHEFGMWRCVVRTVLVLLMVIVGESIPQFSKILALVGGSTITLLTFVLPNFFYMKLCDQKSPAWTRRKIPLHSRIYMWEIILIGISGGFAATYSACHAIFSSQFSKPCYMW</sequence>
<name>A0A8S9X1U3_APOLU</name>
<evidence type="ECO:0000256" key="5">
    <source>
        <dbReference type="SAM" id="MobiDB-lite"/>
    </source>
</evidence>
<dbReference type="Gene3D" id="1.20.1740.10">
    <property type="entry name" value="Amino acid/polyamine transporter I"/>
    <property type="match status" value="1"/>
</dbReference>
<feature type="transmembrane region" description="Helical" evidence="6">
    <location>
        <begin position="235"/>
        <end position="255"/>
    </location>
</feature>
<keyword evidence="3 6" id="KW-1133">Transmembrane helix</keyword>
<dbReference type="InterPro" id="IPR013057">
    <property type="entry name" value="AA_transpt_TM"/>
</dbReference>
<dbReference type="EMBL" id="WIXP02000012">
    <property type="protein sequence ID" value="KAF6202046.1"/>
    <property type="molecule type" value="Genomic_DNA"/>
</dbReference>
<evidence type="ECO:0000313" key="8">
    <source>
        <dbReference type="EMBL" id="KAF6202046.1"/>
    </source>
</evidence>
<dbReference type="FunFam" id="1.20.1740.10:FF:000052">
    <property type="entry name" value="Lysine histidine transporter-like 3"/>
    <property type="match status" value="1"/>
</dbReference>
<reference evidence="8" key="1">
    <citation type="journal article" date="2021" name="Mol. Ecol. Resour.">
        <title>Apolygus lucorum genome provides insights into omnivorousness and mesophyll feeding.</title>
        <authorList>
            <person name="Liu Y."/>
            <person name="Liu H."/>
            <person name="Wang H."/>
            <person name="Huang T."/>
            <person name="Liu B."/>
            <person name="Yang B."/>
            <person name="Yin L."/>
            <person name="Li B."/>
            <person name="Zhang Y."/>
            <person name="Zhang S."/>
            <person name="Jiang F."/>
            <person name="Zhang X."/>
            <person name="Ren Y."/>
            <person name="Wang B."/>
            <person name="Wang S."/>
            <person name="Lu Y."/>
            <person name="Wu K."/>
            <person name="Fan W."/>
            <person name="Wang G."/>
        </authorList>
    </citation>
    <scope>NUCLEOTIDE SEQUENCE</scope>
    <source>
        <strain evidence="8">12Hb</strain>
    </source>
</reference>
<dbReference type="AlphaFoldDB" id="A0A8S9X1U3"/>
<feature type="transmembrane region" description="Helical" evidence="6">
    <location>
        <begin position="163"/>
        <end position="182"/>
    </location>
</feature>
<feature type="domain" description="Amino acid transporter transmembrane" evidence="7">
    <location>
        <begin position="44"/>
        <end position="432"/>
    </location>
</feature>
<feature type="transmembrane region" description="Helical" evidence="6">
    <location>
        <begin position="78"/>
        <end position="102"/>
    </location>
</feature>
<comment type="subcellular location">
    <subcellularLocation>
        <location evidence="1">Membrane</location>
        <topology evidence="1">Multi-pass membrane protein</topology>
    </subcellularLocation>
</comment>
<evidence type="ECO:0000256" key="6">
    <source>
        <dbReference type="SAM" id="Phobius"/>
    </source>
</evidence>
<feature type="transmembrane region" description="Helical" evidence="6">
    <location>
        <begin position="194"/>
        <end position="215"/>
    </location>
</feature>
<feature type="transmembrane region" description="Helical" evidence="6">
    <location>
        <begin position="45"/>
        <end position="66"/>
    </location>
</feature>
<feature type="transmembrane region" description="Helical" evidence="6">
    <location>
        <begin position="416"/>
        <end position="441"/>
    </location>
</feature>
<accession>A0A8S9X1U3</accession>
<keyword evidence="9" id="KW-1185">Reference proteome</keyword>
<dbReference type="PANTHER" id="PTHR22950">
    <property type="entry name" value="AMINO ACID TRANSPORTER"/>
    <property type="match status" value="1"/>
</dbReference>
<dbReference type="GO" id="GO:0015179">
    <property type="term" value="F:L-amino acid transmembrane transporter activity"/>
    <property type="evidence" value="ECO:0007669"/>
    <property type="project" value="TreeGrafter"/>
</dbReference>
<gene>
    <name evidence="8" type="ORF">GE061_004443</name>
</gene>
<comment type="caution">
    <text evidence="8">The sequence shown here is derived from an EMBL/GenBank/DDBJ whole genome shotgun (WGS) entry which is preliminary data.</text>
</comment>
<feature type="transmembrane region" description="Helical" evidence="6">
    <location>
        <begin position="123"/>
        <end position="151"/>
    </location>
</feature>
<feature type="transmembrane region" description="Helical" evidence="6">
    <location>
        <begin position="373"/>
        <end position="395"/>
    </location>
</feature>
<keyword evidence="2 6" id="KW-0812">Transmembrane</keyword>
<dbReference type="OrthoDB" id="655540at2759"/>
<keyword evidence="4 6" id="KW-0472">Membrane</keyword>
<evidence type="ECO:0000256" key="2">
    <source>
        <dbReference type="ARBA" id="ARBA00022692"/>
    </source>
</evidence>
<dbReference type="GO" id="GO:0005774">
    <property type="term" value="C:vacuolar membrane"/>
    <property type="evidence" value="ECO:0007669"/>
    <property type="project" value="TreeGrafter"/>
</dbReference>
<feature type="region of interest" description="Disordered" evidence="5">
    <location>
        <begin position="1"/>
        <end position="25"/>
    </location>
</feature>
<proteinExistence type="predicted"/>
<dbReference type="PANTHER" id="PTHR22950:SF703">
    <property type="entry name" value="AMINO ACID TRANSPORTER TRANSMEMBRANE DOMAIN-CONTAINING PROTEIN"/>
    <property type="match status" value="1"/>
</dbReference>
<feature type="compositionally biased region" description="Polar residues" evidence="5">
    <location>
        <begin position="1"/>
        <end position="19"/>
    </location>
</feature>
<evidence type="ECO:0000256" key="3">
    <source>
        <dbReference type="ARBA" id="ARBA00022989"/>
    </source>
</evidence>
<feature type="transmembrane region" description="Helical" evidence="6">
    <location>
        <begin position="267"/>
        <end position="290"/>
    </location>
</feature>
<feature type="transmembrane region" description="Helical" evidence="6">
    <location>
        <begin position="310"/>
        <end position="329"/>
    </location>
</feature>
<evidence type="ECO:0000313" key="9">
    <source>
        <dbReference type="Proteomes" id="UP000466442"/>
    </source>
</evidence>
<feature type="transmembrane region" description="Helical" evidence="6">
    <location>
        <begin position="350"/>
        <end position="367"/>
    </location>
</feature>
<protein>
    <recommendedName>
        <fullName evidence="7">Amino acid transporter transmembrane domain-containing protein</fullName>
    </recommendedName>
</protein>
<evidence type="ECO:0000259" key="7">
    <source>
        <dbReference type="Pfam" id="PF01490"/>
    </source>
</evidence>
<evidence type="ECO:0000256" key="4">
    <source>
        <dbReference type="ARBA" id="ARBA00023136"/>
    </source>
</evidence>
<organism evidence="8 9">
    <name type="scientific">Apolygus lucorum</name>
    <name type="common">Small green plant bug</name>
    <name type="synonym">Lygocoris lucorum</name>
    <dbReference type="NCBI Taxonomy" id="248454"/>
    <lineage>
        <taxon>Eukaryota</taxon>
        <taxon>Metazoa</taxon>
        <taxon>Ecdysozoa</taxon>
        <taxon>Arthropoda</taxon>
        <taxon>Hexapoda</taxon>
        <taxon>Insecta</taxon>
        <taxon>Pterygota</taxon>
        <taxon>Neoptera</taxon>
        <taxon>Paraneoptera</taxon>
        <taxon>Hemiptera</taxon>
        <taxon>Heteroptera</taxon>
        <taxon>Panheteroptera</taxon>
        <taxon>Cimicomorpha</taxon>
        <taxon>Miridae</taxon>
        <taxon>Mirini</taxon>
        <taxon>Apolygus</taxon>
    </lineage>
</organism>
<dbReference type="Proteomes" id="UP000466442">
    <property type="component" value="Linkage Group LG12"/>
</dbReference>